<dbReference type="SMART" id="SM00398">
    <property type="entry name" value="HMG"/>
    <property type="match status" value="2"/>
</dbReference>
<keyword evidence="3 4" id="KW-0539">Nucleus</keyword>
<proteinExistence type="predicted"/>
<dbReference type="AlphaFoldDB" id="A0A317W761"/>
<feature type="region of interest" description="Disordered" evidence="5">
    <location>
        <begin position="56"/>
        <end position="134"/>
    </location>
</feature>
<dbReference type="SUPFAM" id="SSF47095">
    <property type="entry name" value="HMG-box"/>
    <property type="match status" value="2"/>
</dbReference>
<dbReference type="InterPro" id="IPR050342">
    <property type="entry name" value="HMGB"/>
</dbReference>
<dbReference type="PANTHER" id="PTHR48112">
    <property type="entry name" value="HIGH MOBILITY GROUP PROTEIN DSP1"/>
    <property type="match status" value="1"/>
</dbReference>
<dbReference type="PANTHER" id="PTHR48112:SF32">
    <property type="entry name" value="HIGH MOBILITY GROUP PROTEIN B3"/>
    <property type="match status" value="1"/>
</dbReference>
<evidence type="ECO:0000259" key="6">
    <source>
        <dbReference type="PROSITE" id="PS50118"/>
    </source>
</evidence>
<sequence>MPLNLARCGGGVLQHQLNQAFSRPVRQAIVQSHVRPLSLITLGRLSSFNARPAPVSVALSRGPSNTYATAASKPTKATKATDATKSPKSPKATKAQKTSKTPKAPKDTDAPSKERKPKMTVQEKERKDRAKERDLVAKTKIATLVSEEPKRPLTAYMLAIIDKMKEIKAAHSDADLPQTEIFRLATEAAKTISAEEKEKYTSTWEASKEAYPGVYRKWVESYTPIEIKQANLARKQLARLRNKKPRYIQDDRLVKRPKASYILYAEERLSSSDLHDLPVPERSKHVGAEWNNMTKAQKEPYVVRAAEDAERYKREYLAAYGIPVPESK</sequence>
<evidence type="ECO:0000256" key="1">
    <source>
        <dbReference type="ARBA" id="ARBA00004123"/>
    </source>
</evidence>
<dbReference type="GO" id="GO:0005634">
    <property type="term" value="C:nucleus"/>
    <property type="evidence" value="ECO:0007669"/>
    <property type="project" value="UniProtKB-SubCell"/>
</dbReference>
<dbReference type="RefSeq" id="XP_025399174.1">
    <property type="nucleotide sequence ID" value="XM_025543269.1"/>
</dbReference>
<accession>A0A317W761</accession>
<evidence type="ECO:0000256" key="4">
    <source>
        <dbReference type="PROSITE-ProRule" id="PRU00267"/>
    </source>
</evidence>
<evidence type="ECO:0000313" key="8">
    <source>
        <dbReference type="Proteomes" id="UP000247233"/>
    </source>
</evidence>
<gene>
    <name evidence="7" type="ORF">BO70DRAFT_362343</name>
</gene>
<dbReference type="InterPro" id="IPR009071">
    <property type="entry name" value="HMG_box_dom"/>
</dbReference>
<protein>
    <recommendedName>
        <fullName evidence="6">HMG box domain-containing protein</fullName>
    </recommendedName>
</protein>
<dbReference type="VEuPathDB" id="FungiDB:BO70DRAFT_362343"/>
<comment type="subcellular location">
    <subcellularLocation>
        <location evidence="1">Nucleus</location>
    </subcellularLocation>
</comment>
<evidence type="ECO:0000256" key="3">
    <source>
        <dbReference type="ARBA" id="ARBA00023242"/>
    </source>
</evidence>
<dbReference type="GeneID" id="37065506"/>
<dbReference type="InterPro" id="IPR036910">
    <property type="entry name" value="HMG_box_dom_sf"/>
</dbReference>
<feature type="compositionally biased region" description="Basic and acidic residues" evidence="5">
    <location>
        <begin position="104"/>
        <end position="114"/>
    </location>
</feature>
<keyword evidence="2 4" id="KW-0238">DNA-binding</keyword>
<dbReference type="OrthoDB" id="1919336at2759"/>
<reference evidence="7 8" key="1">
    <citation type="submission" date="2016-12" db="EMBL/GenBank/DDBJ databases">
        <title>The genomes of Aspergillus section Nigri reveals drivers in fungal speciation.</title>
        <authorList>
            <consortium name="DOE Joint Genome Institute"/>
            <person name="Vesth T.C."/>
            <person name="Nybo J."/>
            <person name="Theobald S."/>
            <person name="Brandl J."/>
            <person name="Frisvad J.C."/>
            <person name="Nielsen K.F."/>
            <person name="Lyhne E.K."/>
            <person name="Kogle M.E."/>
            <person name="Kuo A."/>
            <person name="Riley R."/>
            <person name="Clum A."/>
            <person name="Nolan M."/>
            <person name="Lipzen A."/>
            <person name="Salamov A."/>
            <person name="Henrissat B."/>
            <person name="Wiebenga A."/>
            <person name="De Vries R.P."/>
            <person name="Grigoriev I.V."/>
            <person name="Mortensen U.H."/>
            <person name="Andersen M.R."/>
            <person name="Baker S.E."/>
        </authorList>
    </citation>
    <scope>NUCLEOTIDE SEQUENCE [LARGE SCALE GENOMIC DNA]</scope>
    <source>
        <strain evidence="7 8">CBS 117.55</strain>
    </source>
</reference>
<dbReference type="EMBL" id="MSFL01000013">
    <property type="protein sequence ID" value="PWY81909.1"/>
    <property type="molecule type" value="Genomic_DNA"/>
</dbReference>
<dbReference type="STRING" id="1448321.A0A317W761"/>
<name>A0A317W761_9EURO</name>
<evidence type="ECO:0000256" key="2">
    <source>
        <dbReference type="ARBA" id="ARBA00023125"/>
    </source>
</evidence>
<feature type="DNA-binding region" description="HMG box" evidence="4">
    <location>
        <begin position="149"/>
        <end position="219"/>
    </location>
</feature>
<evidence type="ECO:0000256" key="5">
    <source>
        <dbReference type="SAM" id="MobiDB-lite"/>
    </source>
</evidence>
<comment type="caution">
    <text evidence="7">The sequence shown here is derived from an EMBL/GenBank/DDBJ whole genome shotgun (WGS) entry which is preliminary data.</text>
</comment>
<feature type="compositionally biased region" description="Basic and acidic residues" evidence="5">
    <location>
        <begin position="121"/>
        <end position="134"/>
    </location>
</feature>
<dbReference type="CDD" id="cd00084">
    <property type="entry name" value="HMG-box_SF"/>
    <property type="match status" value="1"/>
</dbReference>
<organism evidence="7 8">
    <name type="scientific">Aspergillus heteromorphus CBS 117.55</name>
    <dbReference type="NCBI Taxonomy" id="1448321"/>
    <lineage>
        <taxon>Eukaryota</taxon>
        <taxon>Fungi</taxon>
        <taxon>Dikarya</taxon>
        <taxon>Ascomycota</taxon>
        <taxon>Pezizomycotina</taxon>
        <taxon>Eurotiomycetes</taxon>
        <taxon>Eurotiomycetidae</taxon>
        <taxon>Eurotiales</taxon>
        <taxon>Aspergillaceae</taxon>
        <taxon>Aspergillus</taxon>
        <taxon>Aspergillus subgen. Circumdati</taxon>
    </lineage>
</organism>
<feature type="DNA-binding region" description="HMG box" evidence="4">
    <location>
        <begin position="254"/>
        <end position="321"/>
    </location>
</feature>
<feature type="compositionally biased region" description="Low complexity" evidence="5">
    <location>
        <begin position="68"/>
        <end position="89"/>
    </location>
</feature>
<dbReference type="GO" id="GO:0003677">
    <property type="term" value="F:DNA binding"/>
    <property type="evidence" value="ECO:0007669"/>
    <property type="project" value="UniProtKB-UniRule"/>
</dbReference>
<keyword evidence="8" id="KW-1185">Reference proteome</keyword>
<feature type="domain" description="HMG box" evidence="6">
    <location>
        <begin position="149"/>
        <end position="219"/>
    </location>
</feature>
<dbReference type="Pfam" id="PF00505">
    <property type="entry name" value="HMG_box"/>
    <property type="match status" value="2"/>
</dbReference>
<dbReference type="PROSITE" id="PS50118">
    <property type="entry name" value="HMG_BOX_2"/>
    <property type="match status" value="2"/>
</dbReference>
<dbReference type="Proteomes" id="UP000247233">
    <property type="component" value="Unassembled WGS sequence"/>
</dbReference>
<dbReference type="Gene3D" id="1.10.30.10">
    <property type="entry name" value="High mobility group box domain"/>
    <property type="match status" value="2"/>
</dbReference>
<evidence type="ECO:0000313" key="7">
    <source>
        <dbReference type="EMBL" id="PWY81909.1"/>
    </source>
</evidence>
<feature type="domain" description="HMG box" evidence="6">
    <location>
        <begin position="254"/>
        <end position="321"/>
    </location>
</feature>